<evidence type="ECO:0000313" key="2">
    <source>
        <dbReference type="Proteomes" id="UP000024635"/>
    </source>
</evidence>
<reference evidence="2" key="1">
    <citation type="journal article" date="2015" name="Nat. Genet.">
        <title>The genome and transcriptome of the zoonotic hookworm Ancylostoma ceylanicum identify infection-specific gene families.</title>
        <authorList>
            <person name="Schwarz E.M."/>
            <person name="Hu Y."/>
            <person name="Antoshechkin I."/>
            <person name="Miller M.M."/>
            <person name="Sternberg P.W."/>
            <person name="Aroian R.V."/>
        </authorList>
    </citation>
    <scope>NUCLEOTIDE SEQUENCE</scope>
    <source>
        <strain evidence="2">HY135</strain>
    </source>
</reference>
<proteinExistence type="predicted"/>
<accession>A0A016S669</accession>
<protein>
    <submittedName>
        <fullName evidence="1">Uncharacterized protein</fullName>
    </submittedName>
</protein>
<organism evidence="1 2">
    <name type="scientific">Ancylostoma ceylanicum</name>
    <dbReference type="NCBI Taxonomy" id="53326"/>
    <lineage>
        <taxon>Eukaryota</taxon>
        <taxon>Metazoa</taxon>
        <taxon>Ecdysozoa</taxon>
        <taxon>Nematoda</taxon>
        <taxon>Chromadorea</taxon>
        <taxon>Rhabditida</taxon>
        <taxon>Rhabditina</taxon>
        <taxon>Rhabditomorpha</taxon>
        <taxon>Strongyloidea</taxon>
        <taxon>Ancylostomatidae</taxon>
        <taxon>Ancylostomatinae</taxon>
        <taxon>Ancylostoma</taxon>
    </lineage>
</organism>
<gene>
    <name evidence="1" type="primary">Acey_s0285.g1348</name>
    <name evidence="1" type="ORF">Y032_0285g1348</name>
</gene>
<dbReference type="Proteomes" id="UP000024635">
    <property type="component" value="Unassembled WGS sequence"/>
</dbReference>
<keyword evidence="2" id="KW-1185">Reference proteome</keyword>
<comment type="caution">
    <text evidence="1">The sequence shown here is derived from an EMBL/GenBank/DDBJ whole genome shotgun (WGS) entry which is preliminary data.</text>
</comment>
<evidence type="ECO:0000313" key="1">
    <source>
        <dbReference type="EMBL" id="EYB86113.1"/>
    </source>
</evidence>
<dbReference type="AlphaFoldDB" id="A0A016S669"/>
<sequence length="134" mass="15512">MTTYVLCFEQTRTNVKLCFIFEELAVERAFEAFECGTFNKLNIPTTPFPLSAMQVIADLKSFLDRIYIVDQWLQESVYEVNRTDSSYEKKCELPSNHFLICVGLFDRVVPTENRCPQLICAYHVRMSAIFLGSC</sequence>
<name>A0A016S669_9BILA</name>
<dbReference type="EMBL" id="JARK01001621">
    <property type="protein sequence ID" value="EYB86113.1"/>
    <property type="molecule type" value="Genomic_DNA"/>
</dbReference>